<dbReference type="InterPro" id="IPR011650">
    <property type="entry name" value="Peptidase_M20_dimer"/>
</dbReference>
<dbReference type="PANTHER" id="PTHR42994:SF2">
    <property type="entry name" value="PEPTIDASE"/>
    <property type="match status" value="1"/>
</dbReference>
<dbReference type="InterPro" id="IPR010162">
    <property type="entry name" value="PepT-like"/>
</dbReference>
<proteinExistence type="predicted"/>
<comment type="cofactor">
    <cofactor evidence="1">
        <name>Zn(2+)</name>
        <dbReference type="ChEBI" id="CHEBI:29105"/>
    </cofactor>
</comment>
<dbReference type="Pfam" id="PF07687">
    <property type="entry name" value="M20_dimer"/>
    <property type="match status" value="1"/>
</dbReference>
<comment type="caution">
    <text evidence="3">The sequence shown here is derived from an EMBL/GenBank/DDBJ whole genome shotgun (WGS) entry which is preliminary data.</text>
</comment>
<protein>
    <submittedName>
        <fullName evidence="3">M20/M25/M40 family metallo-hydrolase</fullName>
    </submittedName>
</protein>
<dbReference type="Proteomes" id="UP001196301">
    <property type="component" value="Unassembled WGS sequence"/>
</dbReference>
<evidence type="ECO:0000256" key="1">
    <source>
        <dbReference type="ARBA" id="ARBA00001947"/>
    </source>
</evidence>
<name>A0ABS6DV04_9FIRM</name>
<evidence type="ECO:0000313" key="4">
    <source>
        <dbReference type="Proteomes" id="UP001196301"/>
    </source>
</evidence>
<sequence>MLSQERIIDTFIKLVKIDSPSGEERQIADYLIKHLEDRGLEVKVDNAGDKFGGNAGNIVAHLKGNNTAAPITFCAHMDQVSPCRGVNPIIDGNIIRTDGTTTLGADDKLGIAIILEALEDIIESNCEHRDIYILFTVSEEESLLGAKQFTGENLPCKDLIVLDYLGKPGAVAYKAPAMEKMKCTFKGKKAHAGIEPEKGINAIVVASDAISNMHIGRLDELTTSNIGRIEGGGATNIVTDSVTFTAEIRSHIADRLQEEIAHMEKCCKEAAEKFGAEYEFTHENCYPPFSLDLESDLYKLTEKAMLKEGITPEPIVIGGGSDANILAALGYQSAILSMGMYEPHAVTEYLKIDEMMDTLKVVRNMMDI</sequence>
<gene>
    <name evidence="3" type="ORF">KQI20_01420</name>
</gene>
<keyword evidence="4" id="KW-1185">Reference proteome</keyword>
<feature type="domain" description="Peptidase M20 dimerisation" evidence="2">
    <location>
        <begin position="181"/>
        <end position="273"/>
    </location>
</feature>
<dbReference type="EMBL" id="JAHLOQ010000002">
    <property type="protein sequence ID" value="MBU5335087.1"/>
    <property type="molecule type" value="Genomic_DNA"/>
</dbReference>
<dbReference type="Pfam" id="PF01546">
    <property type="entry name" value="Peptidase_M20"/>
    <property type="match status" value="1"/>
</dbReference>
<evidence type="ECO:0000259" key="2">
    <source>
        <dbReference type="Pfam" id="PF07687"/>
    </source>
</evidence>
<dbReference type="PANTHER" id="PTHR42994">
    <property type="entry name" value="PEPTIDASE T"/>
    <property type="match status" value="1"/>
</dbReference>
<accession>A0ABS6DV04</accession>
<reference evidence="3 4" key="1">
    <citation type="submission" date="2021-06" db="EMBL/GenBank/DDBJ databases">
        <authorList>
            <person name="Sun Q."/>
            <person name="Li D."/>
        </authorList>
    </citation>
    <scope>NUCLEOTIDE SEQUENCE [LARGE SCALE GENOMIC DNA]</scope>
    <source>
        <strain evidence="3 4">N19</strain>
    </source>
</reference>
<dbReference type="InterPro" id="IPR002933">
    <property type="entry name" value="Peptidase_M20"/>
</dbReference>
<dbReference type="NCBIfam" id="TIGR01883">
    <property type="entry name" value="PepT-like"/>
    <property type="match status" value="1"/>
</dbReference>
<dbReference type="RefSeq" id="WP_216568249.1">
    <property type="nucleotide sequence ID" value="NZ_JAHLOQ010000002.1"/>
</dbReference>
<evidence type="ECO:0000313" key="3">
    <source>
        <dbReference type="EMBL" id="MBU5335087.1"/>
    </source>
</evidence>
<organism evidence="3 4">
    <name type="scientific">Intestinibacter bartlettii</name>
    <dbReference type="NCBI Taxonomy" id="261299"/>
    <lineage>
        <taxon>Bacteria</taxon>
        <taxon>Bacillati</taxon>
        <taxon>Bacillota</taxon>
        <taxon>Clostridia</taxon>
        <taxon>Peptostreptococcales</taxon>
        <taxon>Peptostreptococcaceae</taxon>
        <taxon>Intestinibacter</taxon>
    </lineage>
</organism>